<organism evidence="1 2">
    <name type="scientific">Bifidobacterium longum subsp. infantis</name>
    <dbReference type="NCBI Taxonomy" id="1682"/>
    <lineage>
        <taxon>Bacteria</taxon>
        <taxon>Bacillati</taxon>
        <taxon>Actinomycetota</taxon>
        <taxon>Actinomycetes</taxon>
        <taxon>Bifidobacteriales</taxon>
        <taxon>Bifidobacteriaceae</taxon>
        <taxon>Bifidobacterium</taxon>
    </lineage>
</organism>
<dbReference type="Proteomes" id="UP000306697">
    <property type="component" value="Unassembled WGS sequence"/>
</dbReference>
<dbReference type="EMBL" id="SSWL01000011">
    <property type="protein sequence ID" value="THJ29058.1"/>
    <property type="molecule type" value="Genomic_DNA"/>
</dbReference>
<accession>A0A4S5BHG7</accession>
<evidence type="ECO:0000313" key="1">
    <source>
        <dbReference type="EMBL" id="THJ29058.1"/>
    </source>
</evidence>
<name>A0A4S5BHG7_BIFLI</name>
<sequence>MNTLMPRFFHSWGTQLRRIGQILPFQGADFDIAGGLLPFQGAGSQVDTAQQWRNGVAIKPLILAVRQKSSPSKRK</sequence>
<comment type="caution">
    <text evidence="1">The sequence shown here is derived from an EMBL/GenBank/DDBJ whole genome shotgun (WGS) entry which is preliminary data.</text>
</comment>
<gene>
    <name evidence="1" type="ORF">E6L38_08240</name>
</gene>
<evidence type="ECO:0000313" key="2">
    <source>
        <dbReference type="Proteomes" id="UP000306697"/>
    </source>
</evidence>
<proteinExistence type="predicted"/>
<protein>
    <submittedName>
        <fullName evidence="1">Uncharacterized protein</fullName>
    </submittedName>
</protein>
<dbReference type="AlphaFoldDB" id="A0A4S5BHG7"/>
<reference evidence="1 2" key="1">
    <citation type="submission" date="2019-04" db="EMBL/GenBank/DDBJ databases">
        <title>Genome Announcement To Ensure Probiotic Safety of Bifidobacterium longum subsp infantis UBBI-01.</title>
        <authorList>
            <person name="Sulthana A."/>
            <person name="Lakshmi S.G."/>
            <person name="Madempudi R.S."/>
        </authorList>
    </citation>
    <scope>NUCLEOTIDE SEQUENCE [LARGE SCALE GENOMIC DNA]</scope>
    <source>
        <strain evidence="1 2">UBBI-01</strain>
    </source>
</reference>